<organism evidence="1 2">
    <name type="scientific">Leptospira santarosai serovar Shermani str. LT 821</name>
    <dbReference type="NCBI Taxonomy" id="758847"/>
    <lineage>
        <taxon>Bacteria</taxon>
        <taxon>Pseudomonadati</taxon>
        <taxon>Spirochaetota</taxon>
        <taxon>Spirochaetia</taxon>
        <taxon>Leptospirales</taxon>
        <taxon>Leptospiraceae</taxon>
        <taxon>Leptospira</taxon>
    </lineage>
</organism>
<dbReference type="AlphaFoldDB" id="A0A097ESI7"/>
<protein>
    <recommendedName>
        <fullName evidence="3">Transposase</fullName>
    </recommendedName>
</protein>
<dbReference type="EMBL" id="CP006694">
    <property type="protein sequence ID" value="AIT10896.1"/>
    <property type="molecule type" value="Genomic_DNA"/>
</dbReference>
<dbReference type="PANTHER" id="PTHR33803">
    <property type="entry name" value="IS1478 TRANSPOSASE"/>
    <property type="match status" value="1"/>
</dbReference>
<evidence type="ECO:0008006" key="3">
    <source>
        <dbReference type="Google" id="ProtNLM"/>
    </source>
</evidence>
<name>A0A097ESI7_9LEPT</name>
<gene>
    <name evidence="1" type="ORF">LSS_21615</name>
</gene>
<accession>A0A097ESI7</accession>
<proteinExistence type="predicted"/>
<sequence length="142" mass="16406">MWVFEIASNKIDLSFDARCKMRQALVKEASKERIQLRQSYKRKSKLEFIKQGHYFHAKQIKRANKGTKRLKTYLGCYSIHAPEVECISKGKSHKRYEFGCKVSLVFTSKSNWIVGVQALHGNPYGGHTLKDAINQMEKIVGR</sequence>
<dbReference type="PANTHER" id="PTHR33803:SF3">
    <property type="entry name" value="BLL1974 PROTEIN"/>
    <property type="match status" value="1"/>
</dbReference>
<evidence type="ECO:0000313" key="1">
    <source>
        <dbReference type="EMBL" id="AIT10896.1"/>
    </source>
</evidence>
<dbReference type="STRING" id="758847.LSS_21615"/>
<dbReference type="Proteomes" id="UP000035800">
    <property type="component" value="Chromosome I"/>
</dbReference>
<dbReference type="KEGG" id="lst:LSS_21615"/>
<reference evidence="1 2" key="1">
    <citation type="journal article" date="2012" name="Gene">
        <title>Sequence of Leptospira santarosai serovar Shermani genome and prediction of virulence-associated genes.</title>
        <authorList>
            <person name="Chou L.F."/>
            <person name="Chen Y.T."/>
            <person name="Lu C.W."/>
            <person name="Ko Y.C."/>
            <person name="Tang C.Y."/>
            <person name="Pan M.J."/>
            <person name="Tian Y.C."/>
            <person name="Chiu C.H."/>
            <person name="Hung C.C."/>
            <person name="Yang C.W."/>
        </authorList>
    </citation>
    <scope>NUCLEOTIDE SEQUENCE [LARGE SCALE GENOMIC DNA]</scope>
    <source>
        <strain evidence="1">LT 821</strain>
    </source>
</reference>
<evidence type="ECO:0000313" key="2">
    <source>
        <dbReference type="Proteomes" id="UP000035800"/>
    </source>
</evidence>
<reference evidence="1 2" key="2">
    <citation type="journal article" date="2014" name="Emerg. Microbes Infect.">
        <title>Potential impact on kidney infection: a whole-genome analysis of Leptospira santarosai serovar Shermani.</title>
        <authorList>
            <person name="Chou L.F."/>
            <person name="Chen T.W."/>
            <person name="Ko Y.C."/>
            <person name="Pan M.J."/>
            <person name="Tian Y.C."/>
            <person name="Chiu C.H."/>
            <person name="Tang P."/>
            <person name="Hung C.C."/>
            <person name="Yang C.W."/>
        </authorList>
    </citation>
    <scope>NUCLEOTIDE SEQUENCE</scope>
    <source>
        <strain evidence="1 2">LT 821</strain>
    </source>
</reference>